<keyword evidence="3" id="KW-1185">Reference proteome</keyword>
<proteinExistence type="predicted"/>
<accession>A0A512SZY0</accession>
<evidence type="ECO:0000313" key="2">
    <source>
        <dbReference type="EMBL" id="GEQ13527.1"/>
    </source>
</evidence>
<feature type="compositionally biased region" description="Basic and acidic residues" evidence="1">
    <location>
        <begin position="50"/>
        <end position="63"/>
    </location>
</feature>
<organism evidence="2 3">
    <name type="scientific">Knoellia locipacati</name>
    <dbReference type="NCBI Taxonomy" id="882824"/>
    <lineage>
        <taxon>Bacteria</taxon>
        <taxon>Bacillati</taxon>
        <taxon>Actinomycetota</taxon>
        <taxon>Actinomycetes</taxon>
        <taxon>Micrococcales</taxon>
        <taxon>Intrasporangiaceae</taxon>
        <taxon>Knoellia</taxon>
    </lineage>
</organism>
<reference evidence="2 3" key="1">
    <citation type="submission" date="2019-07" db="EMBL/GenBank/DDBJ databases">
        <title>Whole genome shotgun sequence of Knoellia locipacati NBRC 109775.</title>
        <authorList>
            <person name="Hosoyama A."/>
            <person name="Uohara A."/>
            <person name="Ohji S."/>
            <person name="Ichikawa N."/>
        </authorList>
    </citation>
    <scope>NUCLEOTIDE SEQUENCE [LARGE SCALE GENOMIC DNA]</scope>
    <source>
        <strain evidence="2 3">NBRC 109775</strain>
    </source>
</reference>
<dbReference type="EMBL" id="BKBA01000006">
    <property type="protein sequence ID" value="GEQ13527.1"/>
    <property type="molecule type" value="Genomic_DNA"/>
</dbReference>
<protein>
    <submittedName>
        <fullName evidence="2">Uncharacterized protein</fullName>
    </submittedName>
</protein>
<feature type="region of interest" description="Disordered" evidence="1">
    <location>
        <begin position="31"/>
        <end position="63"/>
    </location>
</feature>
<sequence length="63" mass="7166">MLLRKLSSSRTATDPVPVRYDVEQKITFVQDPDSGTWMPSYESTRVSQTKKCDLETGEDQKGQ</sequence>
<dbReference type="Proteomes" id="UP000321793">
    <property type="component" value="Unassembled WGS sequence"/>
</dbReference>
<evidence type="ECO:0000256" key="1">
    <source>
        <dbReference type="SAM" id="MobiDB-lite"/>
    </source>
</evidence>
<comment type="caution">
    <text evidence="2">The sequence shown here is derived from an EMBL/GenBank/DDBJ whole genome shotgun (WGS) entry which is preliminary data.</text>
</comment>
<gene>
    <name evidence="2" type="ORF">KLO01_15740</name>
</gene>
<evidence type="ECO:0000313" key="3">
    <source>
        <dbReference type="Proteomes" id="UP000321793"/>
    </source>
</evidence>
<dbReference type="AlphaFoldDB" id="A0A512SZY0"/>
<name>A0A512SZY0_9MICO</name>